<comment type="caution">
    <text evidence="2">The sequence shown here is derived from an EMBL/GenBank/DDBJ whole genome shotgun (WGS) entry which is preliminary data.</text>
</comment>
<dbReference type="EMBL" id="LCFD01000010">
    <property type="protein sequence ID" value="KKS86470.1"/>
    <property type="molecule type" value="Genomic_DNA"/>
</dbReference>
<gene>
    <name evidence="2" type="ORF">UV61_C0010G0021</name>
</gene>
<feature type="transmembrane region" description="Helical" evidence="1">
    <location>
        <begin position="36"/>
        <end position="59"/>
    </location>
</feature>
<accession>A0A0G1CKX2</accession>
<dbReference type="STRING" id="1618446.UV61_C0010G0021"/>
<reference evidence="2 3" key="1">
    <citation type="journal article" date="2015" name="Nature">
        <title>rRNA introns, odd ribosomes, and small enigmatic genomes across a large radiation of phyla.</title>
        <authorList>
            <person name="Brown C.T."/>
            <person name="Hug L.A."/>
            <person name="Thomas B.C."/>
            <person name="Sharon I."/>
            <person name="Castelle C.J."/>
            <person name="Singh A."/>
            <person name="Wilkins M.J."/>
            <person name="Williams K.H."/>
            <person name="Banfield J.F."/>
        </authorList>
    </citation>
    <scope>NUCLEOTIDE SEQUENCE [LARGE SCALE GENOMIC DNA]</scope>
</reference>
<evidence type="ECO:0000313" key="2">
    <source>
        <dbReference type="EMBL" id="KKS86470.1"/>
    </source>
</evidence>
<organism evidence="2 3">
    <name type="scientific">Candidatus Gottesmanbacteria bacterium GW2011_GWB1_43_11</name>
    <dbReference type="NCBI Taxonomy" id="1618446"/>
    <lineage>
        <taxon>Bacteria</taxon>
        <taxon>Candidatus Gottesmaniibacteriota</taxon>
    </lineage>
</organism>
<evidence type="ECO:0000313" key="3">
    <source>
        <dbReference type="Proteomes" id="UP000034050"/>
    </source>
</evidence>
<dbReference type="AlphaFoldDB" id="A0A0G1CKX2"/>
<feature type="transmembrane region" description="Helical" evidence="1">
    <location>
        <begin position="80"/>
        <end position="98"/>
    </location>
</feature>
<proteinExistence type="predicted"/>
<protein>
    <recommendedName>
        <fullName evidence="4">Integral membrane protein</fullName>
    </recommendedName>
</protein>
<keyword evidence="1" id="KW-0472">Membrane</keyword>
<sequence>MFTWIVGTAQAAAIDIGQEYGPAQSFPTLGTLMNVILPNILTLAGIVVLVFVVASGLIFMNHAGKGESDKTAKDKQAFTAAVIGLMIIFGAYFLIQIVETLLGYKFLSPTI</sequence>
<keyword evidence="1" id="KW-1133">Transmembrane helix</keyword>
<evidence type="ECO:0008006" key="4">
    <source>
        <dbReference type="Google" id="ProtNLM"/>
    </source>
</evidence>
<keyword evidence="1" id="KW-0812">Transmembrane</keyword>
<dbReference type="Proteomes" id="UP000034050">
    <property type="component" value="Unassembled WGS sequence"/>
</dbReference>
<evidence type="ECO:0000256" key="1">
    <source>
        <dbReference type="SAM" id="Phobius"/>
    </source>
</evidence>
<name>A0A0G1CKX2_9BACT</name>